<dbReference type="InterPro" id="IPR041667">
    <property type="entry name" value="Cupin_8"/>
</dbReference>
<reference evidence="3 4" key="1">
    <citation type="submission" date="2024-06" db="EMBL/GenBank/DDBJ databases">
        <authorList>
            <person name="Kraege A."/>
            <person name="Thomma B."/>
        </authorList>
    </citation>
    <scope>NUCLEOTIDE SEQUENCE [LARGE SCALE GENOMIC DNA]</scope>
</reference>
<evidence type="ECO:0000313" key="3">
    <source>
        <dbReference type="EMBL" id="CAL5219804.1"/>
    </source>
</evidence>
<feature type="domain" description="JmjC" evidence="2">
    <location>
        <begin position="97"/>
        <end position="297"/>
    </location>
</feature>
<evidence type="ECO:0000259" key="2">
    <source>
        <dbReference type="PROSITE" id="PS51184"/>
    </source>
</evidence>
<dbReference type="Gene3D" id="2.60.120.10">
    <property type="entry name" value="Jelly Rolls"/>
    <property type="match status" value="1"/>
</dbReference>
<comment type="similarity">
    <text evidence="1">Belongs to the JARID1 histone demethylase family.</text>
</comment>
<dbReference type="SUPFAM" id="SSF51197">
    <property type="entry name" value="Clavaminate synthase-like"/>
    <property type="match status" value="1"/>
</dbReference>
<evidence type="ECO:0000313" key="4">
    <source>
        <dbReference type="Proteomes" id="UP001497392"/>
    </source>
</evidence>
<dbReference type="EMBL" id="CAXHTA020000002">
    <property type="protein sequence ID" value="CAL5219804.1"/>
    <property type="molecule type" value="Genomic_DNA"/>
</dbReference>
<name>A0ABP1FIM1_9CHLO</name>
<dbReference type="InterPro" id="IPR003347">
    <property type="entry name" value="JmjC_dom"/>
</dbReference>
<accession>A0ABP1FIM1</accession>
<dbReference type="InterPro" id="IPR014710">
    <property type="entry name" value="RmlC-like_jellyroll"/>
</dbReference>
<gene>
    <name evidence="3" type="primary">g1711</name>
    <name evidence="3" type="ORF">VP750_LOCUS1463</name>
</gene>
<dbReference type="PANTHER" id="PTHR12461:SF105">
    <property type="entry name" value="HYPOXIA-INDUCIBLE FACTOR 1-ALPHA INHIBITOR"/>
    <property type="match status" value="1"/>
</dbReference>
<organism evidence="3 4">
    <name type="scientific">Coccomyxa viridis</name>
    <dbReference type="NCBI Taxonomy" id="1274662"/>
    <lineage>
        <taxon>Eukaryota</taxon>
        <taxon>Viridiplantae</taxon>
        <taxon>Chlorophyta</taxon>
        <taxon>core chlorophytes</taxon>
        <taxon>Trebouxiophyceae</taxon>
        <taxon>Trebouxiophyceae incertae sedis</taxon>
        <taxon>Coccomyxaceae</taxon>
        <taxon>Coccomyxa</taxon>
    </lineage>
</organism>
<dbReference type="PROSITE" id="PS51184">
    <property type="entry name" value="JMJC"/>
    <property type="match status" value="1"/>
</dbReference>
<dbReference type="Proteomes" id="UP001497392">
    <property type="component" value="Unassembled WGS sequence"/>
</dbReference>
<comment type="caution">
    <text evidence="3">The sequence shown here is derived from an EMBL/GenBank/DDBJ whole genome shotgun (WGS) entry which is preliminary data.</text>
</comment>
<dbReference type="PANTHER" id="PTHR12461">
    <property type="entry name" value="HYPOXIA-INDUCIBLE FACTOR 1 ALPHA INHIBITOR-RELATED"/>
    <property type="match status" value="1"/>
</dbReference>
<dbReference type="Pfam" id="PF13621">
    <property type="entry name" value="Cupin_8"/>
    <property type="match status" value="1"/>
</dbReference>
<proteinExistence type="inferred from homology"/>
<keyword evidence="4" id="KW-1185">Reference proteome</keyword>
<protein>
    <submittedName>
        <fullName evidence="3">G1711 protein</fullName>
    </submittedName>
</protein>
<evidence type="ECO:0000256" key="1">
    <source>
        <dbReference type="ARBA" id="ARBA00006801"/>
    </source>
</evidence>
<sequence>MLLDESANVEAGSSITAPLPARIEGSVITLRWNHTDEQRTGRLCLENYLIPDVNRNVSPLLLKSVVQHWPALDKWSLQWLAIAVRIAPSLRFTHVDPKLMQLYLLLFRPEQAPSMLVPAMSLQELRDRMDERCQLPPLVYSEREYCYMQSPLWPAIMHDVDMTGAPFSCLTCPDDGKAEGLVERQVARMWLSPEGAVSPLHYDNNMSILTQVKGRKRLLLYRPQALKALQPYPNWHILRRRCRVDPAHPDYKRFPAFERVAALEAVLEPGDSLVFPAKKLPGSLSSTLLQQANAAGV</sequence>